<keyword evidence="6" id="KW-0406">Ion transport</keyword>
<comment type="subcellular location">
    <subcellularLocation>
        <location evidence="2">Membrane</location>
        <topology evidence="2">Peripheral membrane protein</topology>
    </subcellularLocation>
</comment>
<evidence type="ECO:0000313" key="11">
    <source>
        <dbReference type="Proteomes" id="UP000683442"/>
    </source>
</evidence>
<dbReference type="Proteomes" id="UP000683442">
    <property type="component" value="Chromosome"/>
</dbReference>
<keyword evidence="8" id="KW-0139">CF(1)</keyword>
<comment type="similarity">
    <text evidence="3">Belongs to the ATPase gamma chain family.</text>
</comment>
<keyword evidence="4" id="KW-0813">Transport</keyword>
<evidence type="ECO:0000256" key="6">
    <source>
        <dbReference type="ARBA" id="ARBA00023065"/>
    </source>
</evidence>
<evidence type="ECO:0000256" key="9">
    <source>
        <dbReference type="ARBA" id="ARBA00023310"/>
    </source>
</evidence>
<evidence type="ECO:0000256" key="1">
    <source>
        <dbReference type="ARBA" id="ARBA00003456"/>
    </source>
</evidence>
<dbReference type="PRINTS" id="PR00126">
    <property type="entry name" value="ATPASEGAMMA"/>
</dbReference>
<evidence type="ECO:0000256" key="5">
    <source>
        <dbReference type="ARBA" id="ARBA00022781"/>
    </source>
</evidence>
<dbReference type="GeneID" id="78558426"/>
<dbReference type="PANTHER" id="PTHR11693:SF22">
    <property type="entry name" value="ATP SYNTHASE SUBUNIT GAMMA, MITOCHONDRIAL"/>
    <property type="match status" value="1"/>
</dbReference>
<keyword evidence="5" id="KW-0375">Hydrogen ion transport</keyword>
<dbReference type="Gene3D" id="3.40.1380.10">
    <property type="match status" value="1"/>
</dbReference>
<dbReference type="Pfam" id="PF00231">
    <property type="entry name" value="ATP-synt"/>
    <property type="match status" value="1"/>
</dbReference>
<dbReference type="EMBL" id="CP076686">
    <property type="protein sequence ID" value="QWV13644.1"/>
    <property type="molecule type" value="Genomic_DNA"/>
</dbReference>
<sequence length="300" mass="32347">MAQTLETLSRRTDTLGSIRSIVHTMKTMSAINAVPYEHAARSIESYHQTVLDGLRAFVAKTGPVSVPDVAQAERLLVVFGSDHGLCGNYNEILAESARSESLKAGSPARVLCVGARMGDALGDQGIRPEFTFLPPASADGIGRLASDIVTRLDEIGGGDVHNRIAVTLVFTRRADKGQREPEISQLLPLEPTLLSDSGASGWHSRSLADYTMPPAPLFAALLRNHIFASVFRASAEAMVTENAARLALMQQAEQAVDDRLEEVGGQFRLVRQDEITNELMDIIVGFEALKKPSVVHSSSS</sequence>
<proteinExistence type="inferred from homology"/>
<dbReference type="CDD" id="cd12151">
    <property type="entry name" value="F1-ATPase_gamma"/>
    <property type="match status" value="1"/>
</dbReference>
<reference evidence="10 11" key="1">
    <citation type="submission" date="2021-06" db="EMBL/GenBank/DDBJ databases">
        <title>Microbial metabolic specificity influences pelagic lipid remineralization.</title>
        <authorList>
            <person name="Behrendt L."/>
            <person name="Hunter J.E."/>
            <person name="Alcolombri U."/>
            <person name="Smriga S."/>
            <person name="Mincer T."/>
            <person name="Lowenstein D.P."/>
            <person name="Peaudecerf F.J."/>
            <person name="Fernandez V.I."/>
            <person name="Fredricks H."/>
            <person name="Almblad H."/>
            <person name="Harrison J.J."/>
            <person name="Stocker R."/>
            <person name="Van Mooy B.A.S."/>
        </authorList>
    </citation>
    <scope>NUCLEOTIDE SEQUENCE [LARGE SCALE GENOMIC DNA]</scope>
    <source>
        <strain evidence="10 11">HP15-B</strain>
    </source>
</reference>
<dbReference type="Gene3D" id="1.10.287.80">
    <property type="entry name" value="ATP synthase, gamma subunit, helix hairpin domain"/>
    <property type="match status" value="1"/>
</dbReference>
<evidence type="ECO:0000256" key="4">
    <source>
        <dbReference type="ARBA" id="ARBA00022448"/>
    </source>
</evidence>
<protein>
    <submittedName>
        <fullName evidence="10">F0F1 ATP synthase subunit gamma</fullName>
    </submittedName>
</protein>
<comment type="function">
    <text evidence="1">Produces ATP from ADP in the presence of a proton gradient across the membrane. The gamma chain is believed to be important in regulating ATPase activity and the flow of protons through the CF(0) complex.</text>
</comment>
<dbReference type="PANTHER" id="PTHR11693">
    <property type="entry name" value="ATP SYNTHASE GAMMA CHAIN"/>
    <property type="match status" value="1"/>
</dbReference>
<dbReference type="InterPro" id="IPR035968">
    <property type="entry name" value="ATP_synth_F1_ATPase_gsu"/>
</dbReference>
<gene>
    <name evidence="10" type="ORF">KQ249_03225</name>
</gene>
<evidence type="ECO:0000256" key="3">
    <source>
        <dbReference type="ARBA" id="ARBA00007681"/>
    </source>
</evidence>
<dbReference type="RefSeq" id="WP_014579113.1">
    <property type="nucleotide sequence ID" value="NZ_CP076686.1"/>
</dbReference>
<keyword evidence="9" id="KW-0066">ATP synthesis</keyword>
<keyword evidence="11" id="KW-1185">Reference proteome</keyword>
<accession>A0ABX8ILV6</accession>
<evidence type="ECO:0000313" key="10">
    <source>
        <dbReference type="EMBL" id="QWV13644.1"/>
    </source>
</evidence>
<evidence type="ECO:0000256" key="8">
    <source>
        <dbReference type="ARBA" id="ARBA00023196"/>
    </source>
</evidence>
<dbReference type="InterPro" id="IPR000131">
    <property type="entry name" value="ATP_synth_F1_gsu"/>
</dbReference>
<keyword evidence="7" id="KW-0472">Membrane</keyword>
<name>A0ABX8ILV6_9GAMM</name>
<evidence type="ECO:0000256" key="2">
    <source>
        <dbReference type="ARBA" id="ARBA00004170"/>
    </source>
</evidence>
<organism evidence="10 11">
    <name type="scientific">Marinobacter adhaerens</name>
    <dbReference type="NCBI Taxonomy" id="1033846"/>
    <lineage>
        <taxon>Bacteria</taxon>
        <taxon>Pseudomonadati</taxon>
        <taxon>Pseudomonadota</taxon>
        <taxon>Gammaproteobacteria</taxon>
        <taxon>Pseudomonadales</taxon>
        <taxon>Marinobacteraceae</taxon>
        <taxon>Marinobacter</taxon>
    </lineage>
</organism>
<evidence type="ECO:0000256" key="7">
    <source>
        <dbReference type="ARBA" id="ARBA00023136"/>
    </source>
</evidence>
<dbReference type="SUPFAM" id="SSF52943">
    <property type="entry name" value="ATP synthase (F1-ATPase), gamma subunit"/>
    <property type="match status" value="1"/>
</dbReference>